<evidence type="ECO:0000259" key="10">
    <source>
        <dbReference type="Pfam" id="PF02771"/>
    </source>
</evidence>
<dbReference type="Pfam" id="PF05032">
    <property type="entry name" value="Spo12"/>
    <property type="match status" value="1"/>
</dbReference>
<dbReference type="SUPFAM" id="SSF56645">
    <property type="entry name" value="Acyl-CoA dehydrogenase NM domain-like"/>
    <property type="match status" value="1"/>
</dbReference>
<evidence type="ECO:0000313" key="11">
    <source>
        <dbReference type="EMBL" id="KAK9420286.1"/>
    </source>
</evidence>
<dbReference type="PANTHER" id="PTHR48083:SF13">
    <property type="entry name" value="ACYL-COA DEHYDROGENASE FAMILY MEMBER 11"/>
    <property type="match status" value="1"/>
</dbReference>
<dbReference type="Gene3D" id="2.40.110.10">
    <property type="entry name" value="Butyryl-CoA Dehydrogenase, subunit A, domain 2"/>
    <property type="match status" value="1"/>
</dbReference>
<evidence type="ECO:0000256" key="1">
    <source>
        <dbReference type="ARBA" id="ARBA00001974"/>
    </source>
</evidence>
<dbReference type="Gene3D" id="1.10.540.10">
    <property type="entry name" value="Acyl-CoA dehydrogenase/oxidase, N-terminal domain"/>
    <property type="match status" value="1"/>
</dbReference>
<keyword evidence="6 7" id="KW-0560">Oxidoreductase</keyword>
<evidence type="ECO:0000313" key="12">
    <source>
        <dbReference type="Proteomes" id="UP001408356"/>
    </source>
</evidence>
<dbReference type="InterPro" id="IPR036250">
    <property type="entry name" value="AcylCo_DH-like_C"/>
</dbReference>
<comment type="similarity">
    <text evidence="2 7">Belongs to the acyl-CoA dehydrogenase family.</text>
</comment>
<protein>
    <submittedName>
        <fullName evidence="11">Acyl-CoA dehydrogenase</fullName>
    </submittedName>
</protein>
<dbReference type="InterPro" id="IPR009075">
    <property type="entry name" value="AcylCo_DH/oxidase_C"/>
</dbReference>
<sequence length="627" mass="69396">MSAQIPALVVNRVSDKAKKTLDTVAKFVEEECIPADPVLEAQIGEGSQRWDHHPAIVDDLKTKAKKLGLWNMFFPKGHYKESPGYTNLEYGLMAEWLGKSRVASEACNCAAPDTGNMEVLAKYGNEEQKAQWLKPLMDGEIRSAFLMTEPEVASSDATNIQLNIRKEGNEYVLNGSKWWSSGAGDPRCKIYIVMGKTDPDNKDVYKQQSVVLVPANTKGITIHRMLSVYGYDDAPHGHGHISFKNVRVPVSNMVLGEGRGFEIIQGRLGPGRIHHAMRSIGAAERALEWMLMRINDPQKTPFKKQLKEHGVILEWVAKSRLEIDAARLIVLNAAVKMDDFGPKATLKEIAEAKVLVPQTALTVIDRAVQAFGGAGVSQDTPLANMWAQIRTLRLADGPDEVHLNQMGRNENKRGKAVTQKILGQKQKTDQLLKQYGVQSNGKNIFCTQAEETTGDSTGLTSCKCHSNQSHQPRSHCHNYDRCVNFKIHCPPYQKFASHRIATQHRRQSACYQETPPIAMAGNVLAEKDINTHGVQMGSASADNKGDVKSMEYHRQVLQSKMEKEKDQQTYVSPSDGIMSPCTAKLNALRNKQVGKTKPKSLFAQASAKKFEGENVLGAKSASRPFGV</sequence>
<keyword evidence="4 7" id="KW-0285">Flavoprotein</keyword>
<evidence type="ECO:0000256" key="5">
    <source>
        <dbReference type="ARBA" id="ARBA00022827"/>
    </source>
</evidence>
<evidence type="ECO:0000256" key="6">
    <source>
        <dbReference type="ARBA" id="ARBA00023002"/>
    </source>
</evidence>
<dbReference type="PANTHER" id="PTHR48083">
    <property type="entry name" value="MEDIUM-CHAIN SPECIFIC ACYL-COA DEHYDROGENASE, MITOCHONDRIAL-RELATED"/>
    <property type="match status" value="1"/>
</dbReference>
<dbReference type="Pfam" id="PF02770">
    <property type="entry name" value="Acyl-CoA_dh_M"/>
    <property type="match status" value="1"/>
</dbReference>
<comment type="subunit">
    <text evidence="3">Homodimer.</text>
</comment>
<comment type="caution">
    <text evidence="11">The sequence shown here is derived from an EMBL/GenBank/DDBJ whole genome shotgun (WGS) entry which is preliminary data.</text>
</comment>
<feature type="domain" description="Acyl-CoA oxidase/dehydrogenase middle" evidence="9">
    <location>
        <begin position="144"/>
        <end position="246"/>
    </location>
</feature>
<evidence type="ECO:0000259" key="8">
    <source>
        <dbReference type="Pfam" id="PF00441"/>
    </source>
</evidence>
<evidence type="ECO:0000256" key="4">
    <source>
        <dbReference type="ARBA" id="ARBA00022630"/>
    </source>
</evidence>
<dbReference type="Pfam" id="PF02771">
    <property type="entry name" value="Acyl-CoA_dh_N"/>
    <property type="match status" value="1"/>
</dbReference>
<proteinExistence type="inferred from homology"/>
<dbReference type="InterPro" id="IPR046373">
    <property type="entry name" value="Acyl-CoA_Oxase/DH_mid-dom_sf"/>
</dbReference>
<dbReference type="InterPro" id="IPR006091">
    <property type="entry name" value="Acyl-CoA_Oxase/DH_mid-dom"/>
</dbReference>
<dbReference type="InterPro" id="IPR007727">
    <property type="entry name" value="Spo12"/>
</dbReference>
<evidence type="ECO:0000259" key="9">
    <source>
        <dbReference type="Pfam" id="PF02770"/>
    </source>
</evidence>
<dbReference type="Gene3D" id="1.20.140.10">
    <property type="entry name" value="Butyryl-CoA Dehydrogenase, subunit A, domain 3"/>
    <property type="match status" value="1"/>
</dbReference>
<dbReference type="InterPro" id="IPR009100">
    <property type="entry name" value="AcylCoA_DH/oxidase_NM_dom_sf"/>
</dbReference>
<keyword evidence="5 7" id="KW-0274">FAD</keyword>
<dbReference type="Proteomes" id="UP001408356">
    <property type="component" value="Unassembled WGS sequence"/>
</dbReference>
<accession>A0ABR2V0D1</accession>
<keyword evidence="12" id="KW-1185">Reference proteome</keyword>
<feature type="domain" description="Acyl-CoA dehydrogenase/oxidase C-terminal" evidence="8">
    <location>
        <begin position="258"/>
        <end position="409"/>
    </location>
</feature>
<evidence type="ECO:0000256" key="3">
    <source>
        <dbReference type="ARBA" id="ARBA00011738"/>
    </source>
</evidence>
<dbReference type="InterPro" id="IPR037069">
    <property type="entry name" value="AcylCoA_DH/ox_N_sf"/>
</dbReference>
<dbReference type="EMBL" id="JARVKF010000246">
    <property type="protein sequence ID" value="KAK9420286.1"/>
    <property type="molecule type" value="Genomic_DNA"/>
</dbReference>
<reference evidence="11 12" key="1">
    <citation type="journal article" date="2024" name="J. Plant Pathol.">
        <title>Sequence and assembly of the genome of Seiridium unicorne, isolate CBS 538.82, causal agent of cypress canker disease.</title>
        <authorList>
            <person name="Scali E."/>
            <person name="Rocca G.D."/>
            <person name="Danti R."/>
            <person name="Garbelotto M."/>
            <person name="Barberini S."/>
            <person name="Baroncelli R."/>
            <person name="Emiliani G."/>
        </authorList>
    </citation>
    <scope>NUCLEOTIDE SEQUENCE [LARGE SCALE GENOMIC DNA]</scope>
    <source>
        <strain evidence="11 12">BM-138-508</strain>
    </source>
</reference>
<dbReference type="InterPro" id="IPR013786">
    <property type="entry name" value="AcylCoA_DH/ox_N"/>
</dbReference>
<dbReference type="Pfam" id="PF00441">
    <property type="entry name" value="Acyl-CoA_dh_1"/>
    <property type="match status" value="1"/>
</dbReference>
<comment type="cofactor">
    <cofactor evidence="1 7">
        <name>FAD</name>
        <dbReference type="ChEBI" id="CHEBI:57692"/>
    </cofactor>
</comment>
<feature type="domain" description="Acyl-CoA dehydrogenase/oxidase N-terminal" evidence="10">
    <location>
        <begin position="15"/>
        <end position="140"/>
    </location>
</feature>
<evidence type="ECO:0000256" key="2">
    <source>
        <dbReference type="ARBA" id="ARBA00009347"/>
    </source>
</evidence>
<evidence type="ECO:0000256" key="7">
    <source>
        <dbReference type="RuleBase" id="RU362125"/>
    </source>
</evidence>
<organism evidence="11 12">
    <name type="scientific">Seiridium unicorne</name>
    <dbReference type="NCBI Taxonomy" id="138068"/>
    <lineage>
        <taxon>Eukaryota</taxon>
        <taxon>Fungi</taxon>
        <taxon>Dikarya</taxon>
        <taxon>Ascomycota</taxon>
        <taxon>Pezizomycotina</taxon>
        <taxon>Sordariomycetes</taxon>
        <taxon>Xylariomycetidae</taxon>
        <taxon>Amphisphaeriales</taxon>
        <taxon>Sporocadaceae</taxon>
        <taxon>Seiridium</taxon>
    </lineage>
</organism>
<dbReference type="InterPro" id="IPR050741">
    <property type="entry name" value="Acyl-CoA_dehydrogenase"/>
</dbReference>
<name>A0ABR2V0D1_9PEZI</name>
<dbReference type="SUPFAM" id="SSF47203">
    <property type="entry name" value="Acyl-CoA dehydrogenase C-terminal domain-like"/>
    <property type="match status" value="1"/>
</dbReference>
<gene>
    <name evidence="11" type="ORF">SUNI508_06555</name>
</gene>